<dbReference type="STRING" id="593907.Celgi_1807"/>
<feature type="region of interest" description="Disordered" evidence="1">
    <location>
        <begin position="1"/>
        <end position="21"/>
    </location>
</feature>
<keyword evidence="4" id="KW-1185">Reference proteome</keyword>
<proteinExistence type="predicted"/>
<evidence type="ECO:0000256" key="2">
    <source>
        <dbReference type="SAM" id="Phobius"/>
    </source>
</evidence>
<evidence type="ECO:0000256" key="1">
    <source>
        <dbReference type="SAM" id="MobiDB-lite"/>
    </source>
</evidence>
<keyword evidence="2" id="KW-1133">Transmembrane helix</keyword>
<sequence>MTPARHRNPSPAAFRRRARGLRRRPDEDGSILVVVVGTMMILGMLAMTGLAYTVSSQRFARHDQDYAAAMAAAQSGVEDFISRINRNDAYGYTPDCTNLAWRGPMASGSNACGWNPSTSAGWLPVEPGQTNADAPHFHYAIDSSQRAQGTYQIFVTGRVNGTYRTIDTTVGKGGSTDYVYYTDFESADPDNQQAYGPGGTSIVACGANGSPTASYWHSVPSRSGKGCTEITFIGGDELDGEVFTNDTILGTSYAGKKPKFLKQVWTADPKCQGATASSSTWESKCLRSGSVADFSGIQPKYHDPLYLPDNSAAFADTPGCHYYGSTRILFRANGTMTVWNKISVNGNKAPTSQAIPGGAAPSCGSLADLNSTAGATVAVPSDMVIYVDRSGSATRQCYGGELGGPTGQTLPVGTFSATHAGGPTSASSTYTADENMLETTKYCGEGNLYAEGVVNGRVTLAAAQSIVTTGDLVLAGGTVTGTDLLGLVATNSVEVFHPRQGTMKAQGKCTRYNSDGTCRTRSTTQFEWLGTLESVGEVSGWPRRYREPSLSANVPASGIQIAGAIQTLQHSFYVQKYNVGGDKGTLMVRGSIAQRWRGIVGQTVSGTQNGYTKLYQYDNRLQFATPPYFPKWANAKYTLRYSGEVNTPTAIRS</sequence>
<evidence type="ECO:0000313" key="3">
    <source>
        <dbReference type="EMBL" id="AEI12314.1"/>
    </source>
</evidence>
<keyword evidence="2" id="KW-0812">Transmembrane</keyword>
<reference evidence="4" key="1">
    <citation type="submission" date="2011-04" db="EMBL/GenBank/DDBJ databases">
        <title>Complete sequence of Cellvibrio gilvus ATCC 13127.</title>
        <authorList>
            <person name="Lucas S."/>
            <person name="Han J."/>
            <person name="Lapidus A."/>
            <person name="Cheng J.-F."/>
            <person name="Goodwin L."/>
            <person name="Pitluck S."/>
            <person name="Peters L."/>
            <person name="Munk A."/>
            <person name="Detter J.C."/>
            <person name="Han C."/>
            <person name="Tapia R."/>
            <person name="Land M."/>
            <person name="Hauser L."/>
            <person name="Kyrpides N."/>
            <person name="Ivanova N."/>
            <person name="Ovchinnikova G."/>
            <person name="Pagani I."/>
            <person name="Mead D."/>
            <person name="Brumm P."/>
            <person name="Woyke T."/>
        </authorList>
    </citation>
    <scope>NUCLEOTIDE SEQUENCE [LARGE SCALE GENOMIC DNA]</scope>
    <source>
        <strain evidence="4">ATCC 13127 / NRRL B-14078</strain>
    </source>
</reference>
<gene>
    <name evidence="3" type="ordered locus">Celgi_1807</name>
</gene>
<dbReference type="Proteomes" id="UP000000485">
    <property type="component" value="Chromosome"/>
</dbReference>
<dbReference type="eggNOG" id="COG4726">
    <property type="taxonomic scope" value="Bacteria"/>
</dbReference>
<organism evidence="3 4">
    <name type="scientific">Cellulomonas gilvus (strain ATCC 13127 / NRRL B-14078)</name>
    <name type="common">Cellvibrio gilvus</name>
    <dbReference type="NCBI Taxonomy" id="593907"/>
    <lineage>
        <taxon>Bacteria</taxon>
        <taxon>Bacillati</taxon>
        <taxon>Actinomycetota</taxon>
        <taxon>Actinomycetes</taxon>
        <taxon>Micrococcales</taxon>
        <taxon>Cellulomonadaceae</taxon>
        <taxon>Cellulomonas</taxon>
    </lineage>
</organism>
<keyword evidence="2" id="KW-0472">Membrane</keyword>
<protein>
    <recommendedName>
        <fullName evidence="5">Type 4 fimbrial biogenesis protein PilX N-terminal domain-containing protein</fullName>
    </recommendedName>
</protein>
<feature type="transmembrane region" description="Helical" evidence="2">
    <location>
        <begin position="31"/>
        <end position="52"/>
    </location>
</feature>
<evidence type="ECO:0008006" key="5">
    <source>
        <dbReference type="Google" id="ProtNLM"/>
    </source>
</evidence>
<accession>F8A6W0</accession>
<dbReference type="AlphaFoldDB" id="F8A6W0"/>
<dbReference type="HOGENOM" id="CLU_422556_0_0_11"/>
<dbReference type="RefSeq" id="WP_013883833.1">
    <property type="nucleotide sequence ID" value="NC_015671.1"/>
</dbReference>
<dbReference type="KEGG" id="cga:Celgi_1807"/>
<dbReference type="EMBL" id="CP002665">
    <property type="protein sequence ID" value="AEI12314.1"/>
    <property type="molecule type" value="Genomic_DNA"/>
</dbReference>
<evidence type="ECO:0000313" key="4">
    <source>
        <dbReference type="Proteomes" id="UP000000485"/>
    </source>
</evidence>
<name>F8A6W0_CELGA</name>